<dbReference type="PANTHER" id="PTHR33376:SF2">
    <property type="entry name" value="DICARBOXYLATE-BINDING PERIPLASMIC PROTEIN"/>
    <property type="match status" value="1"/>
</dbReference>
<dbReference type="Gene3D" id="3.40.190.170">
    <property type="entry name" value="Bacterial extracellular solute-binding protein, family 7"/>
    <property type="match status" value="1"/>
</dbReference>
<dbReference type="RefSeq" id="WP_122314809.1">
    <property type="nucleotide sequence ID" value="NZ_RBRE01000017.1"/>
</dbReference>
<evidence type="ECO:0000313" key="3">
    <source>
        <dbReference type="EMBL" id="RMQ49088.1"/>
    </source>
</evidence>
<feature type="chain" id="PRO_5018121275" evidence="2">
    <location>
        <begin position="25"/>
        <end position="336"/>
    </location>
</feature>
<organism evidence="3 4">
    <name type="scientific">Pseudomonas cichorii</name>
    <dbReference type="NCBI Taxonomy" id="36746"/>
    <lineage>
        <taxon>Bacteria</taxon>
        <taxon>Pseudomonadati</taxon>
        <taxon>Pseudomonadota</taxon>
        <taxon>Gammaproteobacteria</taxon>
        <taxon>Pseudomonadales</taxon>
        <taxon>Pseudomonadaceae</taxon>
        <taxon>Pseudomonas</taxon>
    </lineage>
</organism>
<comment type="caution">
    <text evidence="3">The sequence shown here is derived from an EMBL/GenBank/DDBJ whole genome shotgun (WGS) entry which is preliminary data.</text>
</comment>
<dbReference type="NCBIfam" id="TIGR00787">
    <property type="entry name" value="dctP"/>
    <property type="match status" value="1"/>
</dbReference>
<proteinExistence type="predicted"/>
<evidence type="ECO:0000313" key="4">
    <source>
        <dbReference type="Proteomes" id="UP000277236"/>
    </source>
</evidence>
<dbReference type="NCBIfam" id="NF037995">
    <property type="entry name" value="TRAP_S1"/>
    <property type="match status" value="1"/>
</dbReference>
<dbReference type="EMBL" id="RBRE01000017">
    <property type="protein sequence ID" value="RMQ49088.1"/>
    <property type="molecule type" value="Genomic_DNA"/>
</dbReference>
<protein>
    <submittedName>
        <fullName evidence="3">TRAP dicarboxylate transporter, DctP subunit</fullName>
    </submittedName>
</protein>
<dbReference type="PANTHER" id="PTHR33376">
    <property type="match status" value="1"/>
</dbReference>
<dbReference type="PIRSF" id="PIRSF006470">
    <property type="entry name" value="DctB"/>
    <property type="match status" value="1"/>
</dbReference>
<dbReference type="AlphaFoldDB" id="A0A3M4M5A4"/>
<sequence>MDFKRKLLLTVLPLAFCFSNAALAEIKIKFAEVHPTGYPPVVAEQNMGKKLQEQSNGDISFKMFAGGVLGSEKEVIEQVQANAIQMTRVSLGIVGPVVPDVNVFNLPFVFRDHAHMRAIIDGEIGQEILDKITNSNFNLVALAWMDGGTRNLYTKKPVRQISDLKGMKIRVQGNPVFIDTINDMGGNGIAMATGEIFSALQTGVIDGAENNPPTLLEHNHYQNAKFYTLTEHLILPEPVVISKATWEKLSPEQQALVKKLAREAQMEERVLWDKKSAEAEAKLKASGVEFITLTPEQKKAFYDATQPVRDKYGAPYKELITRIEAVKSESVKVGTN</sequence>
<dbReference type="InterPro" id="IPR004682">
    <property type="entry name" value="TRAP_DctP"/>
</dbReference>
<keyword evidence="1 2" id="KW-0732">Signal</keyword>
<dbReference type="InterPro" id="IPR018389">
    <property type="entry name" value="DctP_fam"/>
</dbReference>
<reference evidence="3 4" key="1">
    <citation type="submission" date="2018-08" db="EMBL/GenBank/DDBJ databases">
        <title>Recombination of ecologically and evolutionarily significant loci maintains genetic cohesion in the Pseudomonas syringae species complex.</title>
        <authorList>
            <person name="Dillon M."/>
            <person name="Thakur S."/>
            <person name="Almeida R.N.D."/>
            <person name="Weir B.S."/>
            <person name="Guttman D.S."/>
        </authorList>
    </citation>
    <scope>NUCLEOTIDE SEQUENCE [LARGE SCALE GENOMIC DNA]</scope>
    <source>
        <strain evidence="3 4">ICMP 3353</strain>
    </source>
</reference>
<gene>
    <name evidence="3" type="ORF">ALQ04_00263</name>
</gene>
<dbReference type="CDD" id="cd13671">
    <property type="entry name" value="PBP2_TRAP_SBP_like_3"/>
    <property type="match status" value="1"/>
</dbReference>
<dbReference type="Pfam" id="PF03480">
    <property type="entry name" value="DctP"/>
    <property type="match status" value="1"/>
</dbReference>
<dbReference type="GO" id="GO:0030246">
    <property type="term" value="F:carbohydrate binding"/>
    <property type="evidence" value="ECO:0007669"/>
    <property type="project" value="TreeGrafter"/>
</dbReference>
<dbReference type="GO" id="GO:0030288">
    <property type="term" value="C:outer membrane-bounded periplasmic space"/>
    <property type="evidence" value="ECO:0007669"/>
    <property type="project" value="InterPro"/>
</dbReference>
<evidence type="ECO:0000256" key="2">
    <source>
        <dbReference type="SAM" id="SignalP"/>
    </source>
</evidence>
<dbReference type="GO" id="GO:0055085">
    <property type="term" value="P:transmembrane transport"/>
    <property type="evidence" value="ECO:0007669"/>
    <property type="project" value="InterPro"/>
</dbReference>
<name>A0A3M4M5A4_PSECI</name>
<dbReference type="Proteomes" id="UP000277236">
    <property type="component" value="Unassembled WGS sequence"/>
</dbReference>
<feature type="signal peptide" evidence="2">
    <location>
        <begin position="1"/>
        <end position="24"/>
    </location>
</feature>
<accession>A0A3M4M5A4</accession>
<dbReference type="InterPro" id="IPR038404">
    <property type="entry name" value="TRAP_DctP_sf"/>
</dbReference>
<dbReference type="OrthoDB" id="9771186at2"/>
<evidence type="ECO:0000256" key="1">
    <source>
        <dbReference type="ARBA" id="ARBA00022729"/>
    </source>
</evidence>